<reference evidence="1 2" key="1">
    <citation type="journal article" date="2020" name="BMC Genomics">
        <title>Intraspecific diversification of the crop wild relative Brassica cretica Lam. using demographic model selection.</title>
        <authorList>
            <person name="Kioukis A."/>
            <person name="Michalopoulou V.A."/>
            <person name="Briers L."/>
            <person name="Pirintsos S."/>
            <person name="Studholme D.J."/>
            <person name="Pavlidis P."/>
            <person name="Sarris P.F."/>
        </authorList>
    </citation>
    <scope>NUCLEOTIDE SEQUENCE [LARGE SCALE GENOMIC DNA]</scope>
    <source>
        <strain evidence="2">cv. PFS-1207/04</strain>
    </source>
</reference>
<keyword evidence="2" id="KW-1185">Reference proteome</keyword>
<dbReference type="Proteomes" id="UP000266723">
    <property type="component" value="Unassembled WGS sequence"/>
</dbReference>
<organism evidence="1 2">
    <name type="scientific">Brassica cretica</name>
    <name type="common">Mustard</name>
    <dbReference type="NCBI Taxonomy" id="69181"/>
    <lineage>
        <taxon>Eukaryota</taxon>
        <taxon>Viridiplantae</taxon>
        <taxon>Streptophyta</taxon>
        <taxon>Embryophyta</taxon>
        <taxon>Tracheophyta</taxon>
        <taxon>Spermatophyta</taxon>
        <taxon>Magnoliopsida</taxon>
        <taxon>eudicotyledons</taxon>
        <taxon>Gunneridae</taxon>
        <taxon>Pentapetalae</taxon>
        <taxon>rosids</taxon>
        <taxon>malvids</taxon>
        <taxon>Brassicales</taxon>
        <taxon>Brassicaceae</taxon>
        <taxon>Brassiceae</taxon>
        <taxon>Brassica</taxon>
    </lineage>
</organism>
<evidence type="ECO:0000313" key="1">
    <source>
        <dbReference type="EMBL" id="KAF3563752.1"/>
    </source>
</evidence>
<sequence>MIRSSISGRLGFSSNSQADALAASMGNLSFEETGDDDGFDYGKNIDFTEHACKYCGISEPPCLVRCNVASCEVVLQFKGKHLGLAYRESLVYLVVKAGWYRFEKNTRKFVSIETVC</sequence>
<protein>
    <submittedName>
        <fullName evidence="1">Uncharacterized protein</fullName>
    </submittedName>
</protein>
<accession>A0ABQ7CV49</accession>
<dbReference type="EMBL" id="QGKV02000759">
    <property type="protein sequence ID" value="KAF3563752.1"/>
    <property type="molecule type" value="Genomic_DNA"/>
</dbReference>
<gene>
    <name evidence="1" type="ORF">DY000_02013651</name>
</gene>
<comment type="caution">
    <text evidence="1">The sequence shown here is derived from an EMBL/GenBank/DDBJ whole genome shotgun (WGS) entry which is preliminary data.</text>
</comment>
<evidence type="ECO:0000313" key="2">
    <source>
        <dbReference type="Proteomes" id="UP000266723"/>
    </source>
</evidence>
<proteinExistence type="predicted"/>
<name>A0ABQ7CV49_BRACR</name>